<feature type="transmembrane region" description="Helical" evidence="10">
    <location>
        <begin position="321"/>
        <end position="339"/>
    </location>
</feature>
<feature type="transmembrane region" description="Helical" evidence="10">
    <location>
        <begin position="413"/>
        <end position="433"/>
    </location>
</feature>
<evidence type="ECO:0000313" key="12">
    <source>
        <dbReference type="Proteomes" id="UP001158986"/>
    </source>
</evidence>
<comment type="similarity">
    <text evidence="3 10">Belongs to the ALG6/ALG8 glucosyltransferase family.</text>
</comment>
<evidence type="ECO:0000256" key="1">
    <source>
        <dbReference type="ARBA" id="ARBA00004477"/>
    </source>
</evidence>
<name>A0ABN8D3Q7_9STRA</name>
<feature type="transmembrane region" description="Helical" evidence="10">
    <location>
        <begin position="187"/>
        <end position="204"/>
    </location>
</feature>
<evidence type="ECO:0000256" key="8">
    <source>
        <dbReference type="ARBA" id="ARBA00022989"/>
    </source>
</evidence>
<feature type="transmembrane region" description="Helical" evidence="10">
    <location>
        <begin position="461"/>
        <end position="482"/>
    </location>
</feature>
<accession>A0ABN8D3Q7</accession>
<dbReference type="EMBL" id="CAKLCB010000281">
    <property type="protein sequence ID" value="CAH0519186.1"/>
    <property type="molecule type" value="Genomic_DNA"/>
</dbReference>
<evidence type="ECO:0000313" key="11">
    <source>
        <dbReference type="EMBL" id="CAH0519186.1"/>
    </source>
</evidence>
<gene>
    <name evidence="11" type="ORF">PBS001_LOCUS5721</name>
</gene>
<dbReference type="PANTHER" id="PTHR12413">
    <property type="entry name" value="DOLICHYL GLYCOSYLTRANSFERASE"/>
    <property type="match status" value="1"/>
</dbReference>
<keyword evidence="5 10" id="KW-0808">Transferase</keyword>
<evidence type="ECO:0000256" key="9">
    <source>
        <dbReference type="ARBA" id="ARBA00023136"/>
    </source>
</evidence>
<feature type="transmembrane region" description="Helical" evidence="10">
    <location>
        <begin position="161"/>
        <end position="180"/>
    </location>
</feature>
<keyword evidence="4 10" id="KW-0328">Glycosyltransferase</keyword>
<keyword evidence="6 10" id="KW-0812">Transmembrane</keyword>
<proteinExistence type="inferred from homology"/>
<dbReference type="PANTHER" id="PTHR12413:SF1">
    <property type="entry name" value="DOLICHYL PYROPHOSPHATE MAN9GLCNAC2 ALPHA-1,3-GLUCOSYLTRANSFERASE"/>
    <property type="match status" value="1"/>
</dbReference>
<feature type="transmembrane region" description="Helical" evidence="10">
    <location>
        <begin position="92"/>
        <end position="110"/>
    </location>
</feature>
<evidence type="ECO:0000256" key="4">
    <source>
        <dbReference type="ARBA" id="ARBA00022676"/>
    </source>
</evidence>
<feature type="transmembrane region" description="Helical" evidence="10">
    <location>
        <begin position="224"/>
        <end position="241"/>
    </location>
</feature>
<reference evidence="11 12" key="1">
    <citation type="submission" date="2021-11" db="EMBL/GenBank/DDBJ databases">
        <authorList>
            <person name="Islam A."/>
            <person name="Islam S."/>
            <person name="Flora M.S."/>
            <person name="Rahman M."/>
            <person name="Ziaur R.M."/>
            <person name="Epstein J.H."/>
            <person name="Hassan M."/>
            <person name="Klassen M."/>
            <person name="Woodard K."/>
            <person name="Webb A."/>
            <person name="Webby R.J."/>
            <person name="El Zowalaty M.E."/>
        </authorList>
    </citation>
    <scope>NUCLEOTIDE SEQUENCE [LARGE SCALE GENOMIC DNA]</scope>
    <source>
        <strain evidence="11">Pbs1</strain>
    </source>
</reference>
<feature type="transmembrane region" description="Helical" evidence="10">
    <location>
        <begin position="248"/>
        <end position="265"/>
    </location>
</feature>
<feature type="transmembrane region" description="Helical" evidence="10">
    <location>
        <begin position="25"/>
        <end position="46"/>
    </location>
</feature>
<comment type="caution">
    <text evidence="11">The sequence shown here is derived from an EMBL/GenBank/DDBJ whole genome shotgun (WGS) entry which is preliminary data.</text>
</comment>
<dbReference type="Pfam" id="PF03155">
    <property type="entry name" value="Alg6_Alg8"/>
    <property type="match status" value="1"/>
</dbReference>
<evidence type="ECO:0000256" key="2">
    <source>
        <dbReference type="ARBA" id="ARBA00004922"/>
    </source>
</evidence>
<keyword evidence="9 10" id="KW-0472">Membrane</keyword>
<evidence type="ECO:0000256" key="3">
    <source>
        <dbReference type="ARBA" id="ARBA00008715"/>
    </source>
</evidence>
<sequence length="531" mass="60748">MSAIEEASLIQRGLHFLEQNGEKRAGFCLVCLFLLLVRWFVGLHSYSGEDTPPMFGDYEAQRHWMEITINLPISHWYFNTTSNDLLYWGLDYPPLTAYVSYFFGCVANVIEPSMVELTSSRGYESATSRVFMRTSVLLCDIILFMPAIYYMARSIYGSEKWTQRTAFLLLILLQPAVLLIDHGHFQYNNVCLGFAALGVALILQNHELLGSICYCLSLNFKQMALYYAPAFGVYLLARCLYRELCILHLVKLSVVVIATFTLMWLPLCKYASAEDTCLSTMAQVLHRIFPFDRGLFEDKVANFWCIADLIIKIRRFMSPTLQMRLCTLMTFIGLTPSVIDLLRRKPTQLRFLLSLAVCSLSFFLFSFQVHEKTILLPLLPISFLFAYNALLSGWFSVLSTFSMYFLLKKDGLILPYIVLQLAYTGVAVAPFLASDSFKHLHVQRTELAPGYRGDGSVHPLFRAYVTISLLGIVVIHTAQAWIPPPARYPHIHDYVFAAYSCGHFLLILVYLTYWQWITEAQATQKIKTKKE</sequence>
<evidence type="ECO:0000256" key="7">
    <source>
        <dbReference type="ARBA" id="ARBA00022824"/>
    </source>
</evidence>
<dbReference type="Proteomes" id="UP001158986">
    <property type="component" value="Unassembled WGS sequence"/>
</dbReference>
<keyword evidence="12" id="KW-1185">Reference proteome</keyword>
<feature type="transmembrane region" description="Helical" evidence="10">
    <location>
        <begin position="351"/>
        <end position="369"/>
    </location>
</feature>
<evidence type="ECO:0000256" key="6">
    <source>
        <dbReference type="ARBA" id="ARBA00022692"/>
    </source>
</evidence>
<comment type="pathway">
    <text evidence="2 10">Protein modification; protein glycosylation.</text>
</comment>
<evidence type="ECO:0000256" key="5">
    <source>
        <dbReference type="ARBA" id="ARBA00022679"/>
    </source>
</evidence>
<feature type="transmembrane region" description="Helical" evidence="10">
    <location>
        <begin position="494"/>
        <end position="516"/>
    </location>
</feature>
<dbReference type="EC" id="2.4.1.-" evidence="10"/>
<feature type="transmembrane region" description="Helical" evidence="10">
    <location>
        <begin position="130"/>
        <end position="149"/>
    </location>
</feature>
<organism evidence="11 12">
    <name type="scientific">Peronospora belbahrii</name>
    <dbReference type="NCBI Taxonomy" id="622444"/>
    <lineage>
        <taxon>Eukaryota</taxon>
        <taxon>Sar</taxon>
        <taxon>Stramenopiles</taxon>
        <taxon>Oomycota</taxon>
        <taxon>Peronosporomycetes</taxon>
        <taxon>Peronosporales</taxon>
        <taxon>Peronosporaceae</taxon>
        <taxon>Peronospora</taxon>
    </lineage>
</organism>
<comment type="subcellular location">
    <subcellularLocation>
        <location evidence="1 10">Endoplasmic reticulum membrane</location>
        <topology evidence="1 10">Multi-pass membrane protein</topology>
    </subcellularLocation>
</comment>
<evidence type="ECO:0000256" key="10">
    <source>
        <dbReference type="RuleBase" id="RU363110"/>
    </source>
</evidence>
<dbReference type="InterPro" id="IPR004856">
    <property type="entry name" value="Glyco_trans_ALG6/ALG8"/>
</dbReference>
<feature type="transmembrane region" description="Helical" evidence="10">
    <location>
        <begin position="381"/>
        <end position="406"/>
    </location>
</feature>
<keyword evidence="7 10" id="KW-0256">Endoplasmic reticulum</keyword>
<keyword evidence="8 10" id="KW-1133">Transmembrane helix</keyword>
<protein>
    <recommendedName>
        <fullName evidence="10">Alpha-1,3-glucosyltransferase</fullName>
        <ecNumber evidence="10">2.4.1.-</ecNumber>
    </recommendedName>
</protein>